<evidence type="ECO:0000259" key="3">
    <source>
        <dbReference type="Pfam" id="PF00294"/>
    </source>
</evidence>
<dbReference type="SUPFAM" id="SSF53613">
    <property type="entry name" value="Ribokinase-like"/>
    <property type="match status" value="1"/>
</dbReference>
<organism evidence="4 5">
    <name type="scientific">Candidatus Avoscillospira avistercoris</name>
    <dbReference type="NCBI Taxonomy" id="2840707"/>
    <lineage>
        <taxon>Bacteria</taxon>
        <taxon>Bacillati</taxon>
        <taxon>Bacillota</taxon>
        <taxon>Clostridia</taxon>
        <taxon>Eubacteriales</taxon>
        <taxon>Oscillospiraceae</taxon>
        <taxon>Oscillospiraceae incertae sedis</taxon>
        <taxon>Candidatus Avoscillospira</taxon>
    </lineage>
</organism>
<dbReference type="EMBL" id="DVJJ01000164">
    <property type="protein sequence ID" value="HIS65813.1"/>
    <property type="molecule type" value="Genomic_DNA"/>
</dbReference>
<proteinExistence type="predicted"/>
<dbReference type="AlphaFoldDB" id="A0A9D1JUI9"/>
<keyword evidence="2 4" id="KW-0418">Kinase</keyword>
<comment type="caution">
    <text evidence="4">The sequence shown here is derived from an EMBL/GenBank/DDBJ whole genome shotgun (WGS) entry which is preliminary data.</text>
</comment>
<name>A0A9D1JUI9_9FIRM</name>
<protein>
    <submittedName>
        <fullName evidence="4">Carbohydrate kinase family protein</fullName>
    </submittedName>
</protein>
<dbReference type="PANTHER" id="PTHR10584:SF166">
    <property type="entry name" value="RIBOKINASE"/>
    <property type="match status" value="1"/>
</dbReference>
<dbReference type="InterPro" id="IPR011611">
    <property type="entry name" value="PfkB_dom"/>
</dbReference>
<evidence type="ECO:0000256" key="1">
    <source>
        <dbReference type="ARBA" id="ARBA00022679"/>
    </source>
</evidence>
<sequence length="337" mass="36636">MKKGICCAGNILVDITYPIETWPRQSELTHITEGICHTTGGAVCNTVVDLARLDPTLHLVASGAVGYDPEGELVMEEFGKYKNIDLSMIRRTGRTSFTAVMSNNQTKERTFFQYAGANAQYDETYIDWDKLDVNLFHIGYILLLPALDREDSEYGTAMARLLHEAQQRGFKTSIDVVSEAGDRFRRLVTPALRYTDYCIINELEAQQTTGVVLRDDAGTLHPEHMETALRALFDLGVSTWAVIHCPEMGCALDAAGTFHRVPSLTLPKGYIQGTVGAGDAFCAGILYGAETGMALDAALKLAACTAAASLSRPGASDGVGTVEEVMKLYEQYGGNAE</sequence>
<dbReference type="GO" id="GO:0016301">
    <property type="term" value="F:kinase activity"/>
    <property type="evidence" value="ECO:0007669"/>
    <property type="project" value="UniProtKB-KW"/>
</dbReference>
<dbReference type="Pfam" id="PF00294">
    <property type="entry name" value="PfkB"/>
    <property type="match status" value="1"/>
</dbReference>
<accession>A0A9D1JUI9</accession>
<keyword evidence="1" id="KW-0808">Transferase</keyword>
<evidence type="ECO:0000313" key="5">
    <source>
        <dbReference type="Proteomes" id="UP000886741"/>
    </source>
</evidence>
<gene>
    <name evidence="4" type="ORF">IAA83_10680</name>
</gene>
<reference evidence="4" key="2">
    <citation type="journal article" date="2021" name="PeerJ">
        <title>Extensive microbial diversity within the chicken gut microbiome revealed by metagenomics and culture.</title>
        <authorList>
            <person name="Gilroy R."/>
            <person name="Ravi A."/>
            <person name="Getino M."/>
            <person name="Pursley I."/>
            <person name="Horton D.L."/>
            <person name="Alikhan N.F."/>
            <person name="Baker D."/>
            <person name="Gharbi K."/>
            <person name="Hall N."/>
            <person name="Watson M."/>
            <person name="Adriaenssens E.M."/>
            <person name="Foster-Nyarko E."/>
            <person name="Jarju S."/>
            <person name="Secka A."/>
            <person name="Antonio M."/>
            <person name="Oren A."/>
            <person name="Chaudhuri R.R."/>
            <person name="La Ragione R."/>
            <person name="Hildebrand F."/>
            <person name="Pallen M.J."/>
        </authorList>
    </citation>
    <scope>NUCLEOTIDE SEQUENCE</scope>
    <source>
        <strain evidence="4">ChiBcec16-1751</strain>
    </source>
</reference>
<reference evidence="4" key="1">
    <citation type="submission" date="2020-10" db="EMBL/GenBank/DDBJ databases">
        <authorList>
            <person name="Gilroy R."/>
        </authorList>
    </citation>
    <scope>NUCLEOTIDE SEQUENCE</scope>
    <source>
        <strain evidence="4">ChiBcec16-1751</strain>
    </source>
</reference>
<evidence type="ECO:0000313" key="4">
    <source>
        <dbReference type="EMBL" id="HIS65813.1"/>
    </source>
</evidence>
<dbReference type="PANTHER" id="PTHR10584">
    <property type="entry name" value="SUGAR KINASE"/>
    <property type="match status" value="1"/>
</dbReference>
<dbReference type="InterPro" id="IPR029056">
    <property type="entry name" value="Ribokinase-like"/>
</dbReference>
<dbReference type="Proteomes" id="UP000886741">
    <property type="component" value="Unassembled WGS sequence"/>
</dbReference>
<feature type="domain" description="Carbohydrate kinase PfkB" evidence="3">
    <location>
        <begin position="5"/>
        <end position="317"/>
    </location>
</feature>
<dbReference type="GO" id="GO:0005829">
    <property type="term" value="C:cytosol"/>
    <property type="evidence" value="ECO:0007669"/>
    <property type="project" value="TreeGrafter"/>
</dbReference>
<dbReference type="Gene3D" id="3.40.1190.20">
    <property type="match status" value="1"/>
</dbReference>
<evidence type="ECO:0000256" key="2">
    <source>
        <dbReference type="ARBA" id="ARBA00022777"/>
    </source>
</evidence>